<proteinExistence type="predicted"/>
<dbReference type="EMBL" id="MFAA01000009">
    <property type="protein sequence ID" value="OGD69468.1"/>
    <property type="molecule type" value="Genomic_DNA"/>
</dbReference>
<keyword evidence="2" id="KW-0812">Transmembrane</keyword>
<feature type="compositionally biased region" description="Polar residues" evidence="1">
    <location>
        <begin position="56"/>
        <end position="65"/>
    </location>
</feature>
<evidence type="ECO:0000256" key="2">
    <source>
        <dbReference type="SAM" id="Phobius"/>
    </source>
</evidence>
<accession>A0A1F5EPZ4</accession>
<dbReference type="Proteomes" id="UP000185891">
    <property type="component" value="Unassembled WGS sequence"/>
</dbReference>
<comment type="caution">
    <text evidence="3">The sequence shown here is derived from an EMBL/GenBank/DDBJ whole genome shotgun (WGS) entry which is preliminary data.</text>
</comment>
<sequence length="85" mass="9433">MKTISILSAILIFVASPLLGIPGVWKTSLILILAVVIFIKSFYSYRISKTMSAGENSTFKQNGLEDNQDDLFSNNSFENNENQAN</sequence>
<dbReference type="AlphaFoldDB" id="A0A1F5EPZ4"/>
<evidence type="ECO:0000256" key="1">
    <source>
        <dbReference type="SAM" id="MobiDB-lite"/>
    </source>
</evidence>
<name>A0A1F5EPZ4_9BACT</name>
<keyword evidence="2" id="KW-1133">Transmembrane helix</keyword>
<gene>
    <name evidence="3" type="ORF">A3E89_01555</name>
</gene>
<organism evidence="3 4">
    <name type="scientific">Candidatus Campbellbacteria bacterium RIFCSPHIGHO2_12_FULL_35_10</name>
    <dbReference type="NCBI Taxonomy" id="1797578"/>
    <lineage>
        <taxon>Bacteria</taxon>
        <taxon>Candidatus Campbelliibacteriota</taxon>
    </lineage>
</organism>
<feature type="transmembrane region" description="Helical" evidence="2">
    <location>
        <begin position="30"/>
        <end position="47"/>
    </location>
</feature>
<feature type="compositionally biased region" description="Low complexity" evidence="1">
    <location>
        <begin position="72"/>
        <end position="85"/>
    </location>
</feature>
<feature type="region of interest" description="Disordered" evidence="1">
    <location>
        <begin position="56"/>
        <end position="85"/>
    </location>
</feature>
<keyword evidence="2" id="KW-0472">Membrane</keyword>
<reference evidence="3 4" key="1">
    <citation type="journal article" date="2016" name="Nat. Commun.">
        <title>Thousands of microbial genomes shed light on interconnected biogeochemical processes in an aquifer system.</title>
        <authorList>
            <person name="Anantharaman K."/>
            <person name="Brown C.T."/>
            <person name="Hug L.A."/>
            <person name="Sharon I."/>
            <person name="Castelle C.J."/>
            <person name="Probst A.J."/>
            <person name="Thomas B.C."/>
            <person name="Singh A."/>
            <person name="Wilkins M.J."/>
            <person name="Karaoz U."/>
            <person name="Brodie E.L."/>
            <person name="Williams K.H."/>
            <person name="Hubbard S.S."/>
            <person name="Banfield J.F."/>
        </authorList>
    </citation>
    <scope>NUCLEOTIDE SEQUENCE [LARGE SCALE GENOMIC DNA]</scope>
</reference>
<evidence type="ECO:0000313" key="4">
    <source>
        <dbReference type="Proteomes" id="UP000185891"/>
    </source>
</evidence>
<protein>
    <submittedName>
        <fullName evidence="3">Uncharacterized protein</fullName>
    </submittedName>
</protein>
<evidence type="ECO:0000313" key="3">
    <source>
        <dbReference type="EMBL" id="OGD69468.1"/>
    </source>
</evidence>